<accession>A0A921N1L5</accession>
<evidence type="ECO:0000313" key="2">
    <source>
        <dbReference type="EMBL" id="HJG97296.1"/>
    </source>
</evidence>
<name>A0A921N1L5_9FIRM</name>
<dbReference type="Proteomes" id="UP000776700">
    <property type="component" value="Unassembled WGS sequence"/>
</dbReference>
<protein>
    <recommendedName>
        <fullName evidence="4">Type 4 fimbrial biogenesis protein PilX N-terminal domain-containing protein</fullName>
    </recommendedName>
</protein>
<feature type="transmembrane region" description="Helical" evidence="1">
    <location>
        <begin position="12"/>
        <end position="30"/>
    </location>
</feature>
<dbReference type="AlphaFoldDB" id="A0A921N1L5"/>
<keyword evidence="1" id="KW-0812">Transmembrane</keyword>
<keyword evidence="1" id="KW-0472">Membrane</keyword>
<evidence type="ECO:0000256" key="1">
    <source>
        <dbReference type="SAM" id="Phobius"/>
    </source>
</evidence>
<proteinExistence type="predicted"/>
<organism evidence="2 3">
    <name type="scientific">Romboutsia timonensis</name>
    <dbReference type="NCBI Taxonomy" id="1776391"/>
    <lineage>
        <taxon>Bacteria</taxon>
        <taxon>Bacillati</taxon>
        <taxon>Bacillota</taxon>
        <taxon>Clostridia</taxon>
        <taxon>Peptostreptococcales</taxon>
        <taxon>Peptostreptococcaceae</taxon>
        <taxon>Romboutsia</taxon>
    </lineage>
</organism>
<keyword evidence="1" id="KW-1133">Transmembrane helix</keyword>
<evidence type="ECO:0000313" key="3">
    <source>
        <dbReference type="Proteomes" id="UP000776700"/>
    </source>
</evidence>
<reference evidence="2" key="2">
    <citation type="submission" date="2021-09" db="EMBL/GenBank/DDBJ databases">
        <authorList>
            <person name="Gilroy R."/>
        </authorList>
    </citation>
    <scope>NUCLEOTIDE SEQUENCE</scope>
    <source>
        <strain evidence="2">1277</strain>
    </source>
</reference>
<evidence type="ECO:0008006" key="4">
    <source>
        <dbReference type="Google" id="ProtNLM"/>
    </source>
</evidence>
<gene>
    <name evidence="2" type="ORF">K8V90_09365</name>
</gene>
<sequence>MKKLKSESGSALILALFLMILVSIIIVSFSNQVVNQVKSTINLNDDMQEMYNAESDIEELIADFIKNIDVTSEYLNYMPYIDCGKYKLYYSNYNEYPNVDVEPQKEDNNSVNFIITIKVKSEENKVTEESKVKVRVSNISNENGYSIDYAVESWRERNTGVDSLND</sequence>
<comment type="caution">
    <text evidence="2">The sequence shown here is derived from an EMBL/GenBank/DDBJ whole genome shotgun (WGS) entry which is preliminary data.</text>
</comment>
<dbReference type="EMBL" id="DYUB01000295">
    <property type="protein sequence ID" value="HJG97296.1"/>
    <property type="molecule type" value="Genomic_DNA"/>
</dbReference>
<reference evidence="2" key="1">
    <citation type="journal article" date="2021" name="PeerJ">
        <title>Extensive microbial diversity within the chicken gut microbiome revealed by metagenomics and culture.</title>
        <authorList>
            <person name="Gilroy R."/>
            <person name="Ravi A."/>
            <person name="Getino M."/>
            <person name="Pursley I."/>
            <person name="Horton D.L."/>
            <person name="Alikhan N.F."/>
            <person name="Baker D."/>
            <person name="Gharbi K."/>
            <person name="Hall N."/>
            <person name="Watson M."/>
            <person name="Adriaenssens E.M."/>
            <person name="Foster-Nyarko E."/>
            <person name="Jarju S."/>
            <person name="Secka A."/>
            <person name="Antonio M."/>
            <person name="Oren A."/>
            <person name="Chaudhuri R.R."/>
            <person name="La Ragione R."/>
            <person name="Hildebrand F."/>
            <person name="Pallen M.J."/>
        </authorList>
    </citation>
    <scope>NUCLEOTIDE SEQUENCE</scope>
    <source>
        <strain evidence="2">1277</strain>
    </source>
</reference>